<dbReference type="InterPro" id="IPR041219">
    <property type="entry name" value="Phage_lysozyme2"/>
</dbReference>
<evidence type="ECO:0000256" key="2">
    <source>
        <dbReference type="SAM" id="Phobius"/>
    </source>
</evidence>
<evidence type="ECO:0000313" key="4">
    <source>
        <dbReference type="EMBL" id="EGP65089.1"/>
    </source>
</evidence>
<dbReference type="Proteomes" id="UP000003815">
    <property type="component" value="Unassembled WGS sequence"/>
</dbReference>
<dbReference type="Gene3D" id="1.10.530.10">
    <property type="match status" value="1"/>
</dbReference>
<dbReference type="Pfam" id="PF18013">
    <property type="entry name" value="Phage_lysozyme2"/>
    <property type="match status" value="1"/>
</dbReference>
<dbReference type="AlphaFoldDB" id="F9HE68"/>
<dbReference type="PATRIC" id="fig|1008452.3.peg.1907"/>
<keyword evidence="2" id="KW-1133">Transmembrane helix</keyword>
<gene>
    <name evidence="4" type="ORF">HMPREF9958_0466</name>
</gene>
<organism evidence="4 5">
    <name type="scientific">Streptococcus mitis SK1073</name>
    <dbReference type="NCBI Taxonomy" id="1008452"/>
    <lineage>
        <taxon>Bacteria</taxon>
        <taxon>Bacillati</taxon>
        <taxon>Bacillota</taxon>
        <taxon>Bacilli</taxon>
        <taxon>Lactobacillales</taxon>
        <taxon>Streptococcaceae</taxon>
        <taxon>Streptococcus</taxon>
        <taxon>Streptococcus mitis group</taxon>
    </lineage>
</organism>
<feature type="region of interest" description="Disordered" evidence="1">
    <location>
        <begin position="62"/>
        <end position="90"/>
    </location>
</feature>
<evidence type="ECO:0000313" key="5">
    <source>
        <dbReference type="Proteomes" id="UP000003815"/>
    </source>
</evidence>
<sequence>MKDKREIIRARKAFRRSLKDEKKFLKQGKKEVKKQKKDSAVLDEKAWKKEIKEKLEEMREASKERVKQANEDYNHILQNSPPSFLNRKELRDRRLPHARKRLKIAKKQFREAKVEAKEERKESCKERKTNQKFLYGQESKQKSNFFFQGKSLEELKTKKEVKAAKENLKSTKQAYKSKKVSRKAKTFLYVLGREGGELASENEDLEGYRTLQETIRKGKRYSRLSYNLGKASVKTGQATGRFTKKRLTNTKERYHHFKDGKGWKLAKDNPSSFKNRFRKLKKQGLTSVQNIYQKLKAAFSFFTFAAGNPVTWIVGGLVFLLLFMMSFFLGFSSASLIQQDEFELTKAYTHLTWEDAEHTRTNDKGITYYTKVDDVMGYMNFKFHDYELHKPVHLFSSETYKDYLSTLWHDLNDGEDLKSMQDLYETPKYKLSKDDQEEMKELKEEGVYASMQELDNPFEGQSNEDSLTMTYRYGYYDLDGKPTLQEYILLEAKAHQTIVAPMDGVVSLDGDDVILTNGKGENESRLTLYSIHNGRAIEGTRVLTGDIIGETPDDTGLKVSYQKYKNKKEKLVYVNPQFYFPKVIQLQTTILPAIGQFGGDEFERAKHIYEFLKSQGASPQAIAAILGNWSVESSINPKRAEGDYLSVTSQSNFHLSPKTGS</sequence>
<accession>F9HE68</accession>
<evidence type="ECO:0000259" key="3">
    <source>
        <dbReference type="Pfam" id="PF18013"/>
    </source>
</evidence>
<dbReference type="EMBL" id="AFQT01000051">
    <property type="protein sequence ID" value="EGP65089.1"/>
    <property type="molecule type" value="Genomic_DNA"/>
</dbReference>
<feature type="compositionally biased region" description="Basic and acidic residues" evidence="1">
    <location>
        <begin position="62"/>
        <end position="74"/>
    </location>
</feature>
<keyword evidence="2" id="KW-0472">Membrane</keyword>
<protein>
    <recommendedName>
        <fullName evidence="3">Phage tail lysozyme domain-containing protein</fullName>
    </recommendedName>
</protein>
<comment type="caution">
    <text evidence="4">The sequence shown here is derived from an EMBL/GenBank/DDBJ whole genome shotgun (WGS) entry which is preliminary data.</text>
</comment>
<reference evidence="4 5" key="1">
    <citation type="submission" date="2011-05" db="EMBL/GenBank/DDBJ databases">
        <authorList>
            <person name="Durkin A.S."/>
            <person name="Radune D."/>
            <person name="Hostetler J."/>
            <person name="Torralba M."/>
            <person name="Gillis M."/>
            <person name="Methe B."/>
            <person name="Sutton G."/>
            <person name="Nelson K.E."/>
        </authorList>
    </citation>
    <scope>NUCLEOTIDE SEQUENCE [LARGE SCALE GENOMIC DNA]</scope>
    <source>
        <strain evidence="4 5">SK1073</strain>
    </source>
</reference>
<keyword evidence="2" id="KW-0812">Transmembrane</keyword>
<feature type="domain" description="Phage tail lysozyme" evidence="3">
    <location>
        <begin position="603"/>
        <end position="641"/>
    </location>
</feature>
<evidence type="ECO:0000256" key="1">
    <source>
        <dbReference type="SAM" id="MobiDB-lite"/>
    </source>
</evidence>
<name>F9HE68_STRMT</name>
<proteinExistence type="predicted"/>
<feature type="transmembrane region" description="Helical" evidence="2">
    <location>
        <begin position="310"/>
        <end position="331"/>
    </location>
</feature>